<evidence type="ECO:0000256" key="4">
    <source>
        <dbReference type="PROSITE-ProRule" id="PRU00169"/>
    </source>
</evidence>
<dbReference type="InterPro" id="IPR001867">
    <property type="entry name" value="OmpR/PhoB-type_DNA-bd"/>
</dbReference>
<dbReference type="PROSITE" id="PS51755">
    <property type="entry name" value="OMPR_PHOB"/>
    <property type="match status" value="1"/>
</dbReference>
<dbReference type="Gene3D" id="3.40.50.2300">
    <property type="match status" value="1"/>
</dbReference>
<protein>
    <submittedName>
        <fullName evidence="8">Response regulator transcription factor</fullName>
    </submittedName>
</protein>
<name>A0ABX8WHD5_9HYPH</name>
<dbReference type="Gene3D" id="1.10.10.10">
    <property type="entry name" value="Winged helix-like DNA-binding domain superfamily/Winged helix DNA-binding domain"/>
    <property type="match status" value="1"/>
</dbReference>
<organism evidence="8 9">
    <name type="scientific">Devosia salina</name>
    <dbReference type="NCBI Taxonomy" id="2860336"/>
    <lineage>
        <taxon>Bacteria</taxon>
        <taxon>Pseudomonadati</taxon>
        <taxon>Pseudomonadota</taxon>
        <taxon>Alphaproteobacteria</taxon>
        <taxon>Hyphomicrobiales</taxon>
        <taxon>Devosiaceae</taxon>
        <taxon>Devosia</taxon>
    </lineage>
</organism>
<dbReference type="SUPFAM" id="SSF46894">
    <property type="entry name" value="C-terminal effector domain of the bipartite response regulators"/>
    <property type="match status" value="1"/>
</dbReference>
<feature type="DNA-binding region" description="OmpR/PhoB-type" evidence="5">
    <location>
        <begin position="130"/>
        <end position="231"/>
    </location>
</feature>
<dbReference type="PROSITE" id="PS50110">
    <property type="entry name" value="RESPONSE_REGULATORY"/>
    <property type="match status" value="1"/>
</dbReference>
<accession>A0ABX8WHD5</accession>
<keyword evidence="9" id="KW-1185">Reference proteome</keyword>
<feature type="domain" description="Response regulatory" evidence="6">
    <location>
        <begin position="5"/>
        <end position="119"/>
    </location>
</feature>
<evidence type="ECO:0000313" key="8">
    <source>
        <dbReference type="EMBL" id="QYO77640.1"/>
    </source>
</evidence>
<keyword evidence="2 5" id="KW-0238">DNA-binding</keyword>
<reference evidence="8 9" key="1">
    <citation type="submission" date="2021-08" db="EMBL/GenBank/DDBJ databases">
        <title>Devosia salina sp. nov., isolated from the South China Sea sediment.</title>
        <authorList>
            <person name="Zhou Z."/>
        </authorList>
    </citation>
    <scope>NUCLEOTIDE SEQUENCE [LARGE SCALE GENOMIC DNA]</scope>
    <source>
        <strain evidence="8 9">SCS-3</strain>
    </source>
</reference>
<proteinExistence type="predicted"/>
<dbReference type="SMART" id="SM00862">
    <property type="entry name" value="Trans_reg_C"/>
    <property type="match status" value="1"/>
</dbReference>
<keyword evidence="4" id="KW-0597">Phosphoprotein</keyword>
<evidence type="ECO:0000256" key="3">
    <source>
        <dbReference type="ARBA" id="ARBA00023163"/>
    </source>
</evidence>
<dbReference type="InterPro" id="IPR001789">
    <property type="entry name" value="Sig_transdc_resp-reg_receiver"/>
</dbReference>
<dbReference type="Proteomes" id="UP000825799">
    <property type="component" value="Chromosome"/>
</dbReference>
<dbReference type="InterPro" id="IPR016032">
    <property type="entry name" value="Sig_transdc_resp-reg_C-effctor"/>
</dbReference>
<feature type="domain" description="OmpR/PhoB-type" evidence="7">
    <location>
        <begin position="130"/>
        <end position="231"/>
    </location>
</feature>
<keyword evidence="1" id="KW-0805">Transcription regulation</keyword>
<gene>
    <name evidence="8" type="ORF">K1X15_03455</name>
</gene>
<evidence type="ECO:0000256" key="2">
    <source>
        <dbReference type="ARBA" id="ARBA00023125"/>
    </source>
</evidence>
<dbReference type="InterPro" id="IPR011006">
    <property type="entry name" value="CheY-like_superfamily"/>
</dbReference>
<evidence type="ECO:0000259" key="7">
    <source>
        <dbReference type="PROSITE" id="PS51755"/>
    </source>
</evidence>
<dbReference type="PANTHER" id="PTHR48111:SF67">
    <property type="entry name" value="TRANSCRIPTIONAL REGULATORY PROTEIN TCTD"/>
    <property type="match status" value="1"/>
</dbReference>
<dbReference type="PANTHER" id="PTHR48111">
    <property type="entry name" value="REGULATOR OF RPOS"/>
    <property type="match status" value="1"/>
</dbReference>
<evidence type="ECO:0000259" key="6">
    <source>
        <dbReference type="PROSITE" id="PS50110"/>
    </source>
</evidence>
<dbReference type="RefSeq" id="WP_220306094.1">
    <property type="nucleotide sequence ID" value="NZ_CP080590.1"/>
</dbReference>
<dbReference type="Pfam" id="PF00072">
    <property type="entry name" value="Response_reg"/>
    <property type="match status" value="1"/>
</dbReference>
<evidence type="ECO:0000256" key="5">
    <source>
        <dbReference type="PROSITE-ProRule" id="PRU01091"/>
    </source>
</evidence>
<dbReference type="SMART" id="SM00448">
    <property type="entry name" value="REC"/>
    <property type="match status" value="1"/>
</dbReference>
<dbReference type="Pfam" id="PF00486">
    <property type="entry name" value="Trans_reg_C"/>
    <property type="match status" value="1"/>
</dbReference>
<dbReference type="EMBL" id="CP080590">
    <property type="protein sequence ID" value="QYO77640.1"/>
    <property type="molecule type" value="Genomic_DNA"/>
</dbReference>
<evidence type="ECO:0000313" key="9">
    <source>
        <dbReference type="Proteomes" id="UP000825799"/>
    </source>
</evidence>
<dbReference type="InterPro" id="IPR036388">
    <property type="entry name" value="WH-like_DNA-bd_sf"/>
</dbReference>
<sequence>MLAPNVILVEDDDALRESLMDCFDPSGLNAVSAGTAMQFYRLLASRPCDVVVLDIGLPDEDGLSILRFLHEQRPEIGVIIMTARGTVADRISGLQTGADLYLVKPVEFEELEAAIRNLSRRLSTQTAPDTGLPPAGKLWLFQNQNLRLIAPDNTPVPLTNLECRLLNVMARAGDSAISRADLLEALGYSETDAGHRGLNAALVRLRAKVTEATGLALPIQTLRGQGYVARNLIRE</sequence>
<feature type="modified residue" description="4-aspartylphosphate" evidence="4">
    <location>
        <position position="54"/>
    </location>
</feature>
<keyword evidence="3" id="KW-0804">Transcription</keyword>
<evidence type="ECO:0000256" key="1">
    <source>
        <dbReference type="ARBA" id="ARBA00023015"/>
    </source>
</evidence>
<dbReference type="SUPFAM" id="SSF52172">
    <property type="entry name" value="CheY-like"/>
    <property type="match status" value="1"/>
</dbReference>
<dbReference type="InterPro" id="IPR039420">
    <property type="entry name" value="WalR-like"/>
</dbReference>